<dbReference type="Pfam" id="PF09424">
    <property type="entry name" value="YqeY"/>
    <property type="match status" value="1"/>
</dbReference>
<dbReference type="Gene3D" id="1.10.1510.10">
    <property type="entry name" value="Uncharacterised protein YqeY/AIM41 PF09424, N-terminal domain"/>
    <property type="match status" value="1"/>
</dbReference>
<dbReference type="Proteomes" id="UP001206312">
    <property type="component" value="Unassembled WGS sequence"/>
</dbReference>
<dbReference type="SUPFAM" id="SSF89095">
    <property type="entry name" value="GatB/YqeY motif"/>
    <property type="match status" value="1"/>
</dbReference>
<organism evidence="1 2">
    <name type="scientific">Robiginitalea marina</name>
    <dbReference type="NCBI Taxonomy" id="2954105"/>
    <lineage>
        <taxon>Bacteria</taxon>
        <taxon>Pseudomonadati</taxon>
        <taxon>Bacteroidota</taxon>
        <taxon>Flavobacteriia</taxon>
        <taxon>Flavobacteriales</taxon>
        <taxon>Flavobacteriaceae</taxon>
        <taxon>Robiginitalea</taxon>
    </lineage>
</organism>
<dbReference type="InterPro" id="IPR003789">
    <property type="entry name" value="Asn/Gln_tRNA_amidoTrase-B-like"/>
</dbReference>
<dbReference type="InterPro" id="IPR019004">
    <property type="entry name" value="YqeY/Aim41"/>
</dbReference>
<sequence>MSLQEQVMEQIKAAMKARDTVSLESLRAIKSALLLMQTDKGGVKTLSEAEEIALVQKLVKQRRESASIFQEQGRADLAEAELQQIAVMERFLPEQLSEAEVGQEVARAIASLGAKDLKDMGRVMGEVTRTLAGRADGKLIAALVRSQLGQ</sequence>
<keyword evidence="2" id="KW-1185">Reference proteome</keyword>
<gene>
    <name evidence="1" type="ORF">NG653_07885</name>
</gene>
<dbReference type="Gene3D" id="1.10.10.410">
    <property type="match status" value="1"/>
</dbReference>
<reference evidence="1 2" key="1">
    <citation type="submission" date="2022-06" db="EMBL/GenBank/DDBJ databases">
        <authorList>
            <person name="Xuan X."/>
        </authorList>
    </citation>
    <scope>NUCLEOTIDE SEQUENCE [LARGE SCALE GENOMIC DNA]</scope>
    <source>
        <strain evidence="1 2">2V75</strain>
    </source>
</reference>
<evidence type="ECO:0000313" key="1">
    <source>
        <dbReference type="EMBL" id="MCO5724775.1"/>
    </source>
</evidence>
<comment type="caution">
    <text evidence="1">The sequence shown here is derived from an EMBL/GenBank/DDBJ whole genome shotgun (WGS) entry which is preliminary data.</text>
</comment>
<dbReference type="EMBL" id="JAMXIB010000005">
    <property type="protein sequence ID" value="MCO5724775.1"/>
    <property type="molecule type" value="Genomic_DNA"/>
</dbReference>
<evidence type="ECO:0000313" key="2">
    <source>
        <dbReference type="Proteomes" id="UP001206312"/>
    </source>
</evidence>
<dbReference type="RefSeq" id="WP_252741151.1">
    <property type="nucleotide sequence ID" value="NZ_JAMXIB010000005.1"/>
</dbReference>
<name>A0ABT1AYW2_9FLAO</name>
<proteinExistence type="predicted"/>
<dbReference type="PANTHER" id="PTHR28055">
    <property type="entry name" value="ALTERED INHERITANCE OF MITOCHONDRIA PROTEIN 41, MITOCHONDRIAL"/>
    <property type="match status" value="1"/>
</dbReference>
<protein>
    <submittedName>
        <fullName evidence="1">GatB/YqeY domain-containing protein</fullName>
    </submittedName>
</protein>
<dbReference type="InterPro" id="IPR042184">
    <property type="entry name" value="YqeY/Aim41_N"/>
</dbReference>
<accession>A0ABT1AYW2</accession>
<dbReference type="InterPro" id="IPR023168">
    <property type="entry name" value="GatB_Yqey_C_2"/>
</dbReference>
<dbReference type="PANTHER" id="PTHR28055:SF1">
    <property type="entry name" value="ALTERED INHERITANCE OF MITOCHONDRIA PROTEIN 41, MITOCHONDRIAL"/>
    <property type="match status" value="1"/>
</dbReference>